<dbReference type="Gene3D" id="1.10.1200.10">
    <property type="entry name" value="ACP-like"/>
    <property type="match status" value="4"/>
</dbReference>
<dbReference type="Gene3D" id="3.30.300.30">
    <property type="match status" value="4"/>
</dbReference>
<dbReference type="CDD" id="cd19544">
    <property type="entry name" value="E-C_NRPS"/>
    <property type="match status" value="2"/>
</dbReference>
<dbReference type="FunFam" id="1.10.1200.10:FF:000005">
    <property type="entry name" value="Nonribosomal peptide synthetase 1"/>
    <property type="match status" value="3"/>
</dbReference>
<dbReference type="RefSeq" id="WP_319074690.1">
    <property type="nucleotide sequence ID" value="NZ_JAWWMZ010000006.1"/>
</dbReference>
<dbReference type="InterPro" id="IPR042099">
    <property type="entry name" value="ANL_N_sf"/>
</dbReference>
<keyword evidence="3" id="KW-0596">Phosphopantetheine</keyword>
<dbReference type="InterPro" id="IPR010071">
    <property type="entry name" value="AA_adenyl_dom"/>
</dbReference>
<dbReference type="InterPro" id="IPR020802">
    <property type="entry name" value="TesA-like"/>
</dbReference>
<dbReference type="SMART" id="SM00824">
    <property type="entry name" value="PKS_TE"/>
    <property type="match status" value="1"/>
</dbReference>
<dbReference type="Gene3D" id="3.40.50.12780">
    <property type="entry name" value="N-terminal domain of ligase-like"/>
    <property type="match status" value="2"/>
</dbReference>
<accession>A0AAJ2VB82</accession>
<dbReference type="CDD" id="cd17643">
    <property type="entry name" value="A_NRPS_Cytc1-like"/>
    <property type="match status" value="2"/>
</dbReference>
<dbReference type="InterPro" id="IPR036736">
    <property type="entry name" value="ACP-like_sf"/>
</dbReference>
<dbReference type="CDD" id="cd17649">
    <property type="entry name" value="A_NRPS_PvdJ-like"/>
    <property type="match status" value="1"/>
</dbReference>
<feature type="domain" description="Carrier" evidence="5">
    <location>
        <begin position="4247"/>
        <end position="4324"/>
    </location>
</feature>
<keyword evidence="4" id="KW-0597">Phosphoprotein</keyword>
<sequence>MKNTEFDIAQRFNRLAPGKRRLFLEALAAQGINFSSLPIVAGQDDGTAVPASYAQARMWFLWKLEPDSAAYHISAVWRLQGALDAQALRAGFADLVARHAALRTVFRAGPDGQPLQQVCDSQQVDIPLWDGEAAGDAQARAWVRQVCEQPFDLEAGPLVRVALVREGQDRHLLVVAMHHIVSDGRSMQILIEEFAALYGAHLQSRAPGLRLLPVQYSDYAAWQRNWMEAGERERQLRYWMQQLGGEQPVLQLQADHARRADAVHRAAEHRLQLPAALAHSLQARARAEGATLFMALLAGWQALLARYSGQQDIRVGVPIANRHRAETEGLVGLFVNTQVLRNRMDARRPVVEVLRQAREAALAAQAHQDLPFDQLVEALQPERNLGVHALFQVMHNHQRSALGGGGRLGGLTLEPCAQEGRSAQFELTLNSTEDADGGVLLEISYAAGLFEAATIARMAGHLQAILQALADHPDQALGDIVLPGEPERRELEAWGRDAEVAGDGQPVHRRFEACARRLPEAPALAFGDEVLGYAELNRRANRLAHRLIALGVHPETRVAIAAERSVAMIVALLAVLKAGGTYVPLDTDYPRDRLAYMLADSGARLVLCQGPGRGLLPEDAGLQLLDIEPETAAAGPEHDPQVPVDGENLAYVIYTSGSTGRPKGAANRHAALSNCMAWMQQRYAIGAGDAVLHKAPFGFDVSVWEIFWPLTVGVKLVLAGPGDQREPARIIALIRRHQITTLNFVPSMLQAFLAYEGIEEQTRLRYVICGGEAMPAATQSEALRRLRGVSLQNLYGPTEAAIHVTQWTCRDDGLSLVPIGRPISATEAWVLDADMAPVPQGVAGELYLGGTALARGYLNRPGLTAERFVAHPFDGSGKGRLYRTGDLVRWNAQGQIEYLGRLDHQIKVRGLRIELGEVEAQLLARPGVREAVVVAAQGAGGTRLLAYVAAPQAGEGLAAELRQALAAVLPDYMLPSAIAVLDAFPLTPNGKVDRKALPEPEMASTQQYEAPQGELEETLACIWAEVLGVERVGRHDSFFELGGHSLLALKLLERMRARGLAAQVRSLFLQPRLADFAQALGGEQADARPEVQVPPNGIPEDCTAITPAMLTLVALDAQEIARIVAAVPGGAANIQDIYPLAPLQEGILFHHMLHQQGDAYATPKLLSFDTRERLEGFVDSLNQVIARHDILRTAVLWEGLAEPVQVVWRKAQVQAEWLEVQAGADAAAQVYERLDPRVQRIEVRKAPMIRAVAAQDAPQGRWLLQLLTHHLVLDHTTLERIVEEIGLIRQGREHALPQPLPFRRFVAQARLGVSAREHEEFFRAMLGDVDEPTAPFGLLDVQGDGSGVQEARHVLDAGLARAVRLAAQRQGVSAASLFHLAWSLVLGRTTGRDDVVFGTVLFGRMQGGEGVERALGMFINTLPLRVRLGESSVQECLRQTHEGLSGLMHHEHATLSLAQRCSALEGGTPLFSTLLNYRYSAAQDVDTAARTWEGLTVLGGEERTNYPVTVSIDDLGEGFGIVMQASESIGAQRLCSYMGAAIQAVVGALERAPHSNAGALQILGETERTALERCGSRQPCPAHAVPLQHAIEEQARVRPGAKALVFDAHSLSYGEFNAQANRLAHRLIALGVRPESRVGIAMSRSVEMVVGLLAILKAGGAYVPLDPDYPADRLAHMVEDSGIALVLTQAAVRDRIPGTESLQLLEIDTLDLSAESDADPQVQVSADSLAYVIYTSGSTGRPKGAQLSHRNVARLLAATEAWFGFGPDDVWTLFHSYAFDFSVWEIFGALCTGGRLVVVPYWVSRSPQDFLALLRAERVTVLNQTPSAFGQLVHAVEQDEEGGAGLSLRHVVFGGEALEPESLRPWFDRFGDESPRLINMYGITETTVHVTYREITKTDLDGGRSPVGTAIPDLGLYVLDGSLNLLPQGVAGELFVAGAGLARGYLNRQGLSAERFIANPFTDDGSRLYRTGDLVRWNAQGELEYLGRADQQVKIRGFRIELGEVQAQLLAQPEVREAVVLASQGPGGARLVAYVSLNEEVEDGLLKERLGQGLPDYMVPSAIVVLDALPLTANGKVDRKALPEPETAGAQEYEAPQGEVEQMVAGIWAEVLGVERVGRHDSFFELGGHSLLALKLLERMRARGLAAQVRSLFLQPRLADFAQALGGEQADARPEVQVPPNGIPEDCTAITPAMLTLVALDAQEIARIAAAVPGGAANIQDIYPLAPLQEGILFHHMLHQQGDAYATPNLLSFDTHERLQGFVDSLNQVIARHDILRTAVLWEGLAEPVQVVWRKAQVVAEWVEVQAGADAAAQLHERLDPRVQRIEVRKAPMIRAVAAQDAPQGRWLLQLLTHHLVLDHTTLERIVEEIGLIRQGRAHALPRPLPFRRFVAQARLGVSAREHEEFFRAMLGDVDEPTAPFGLLDVQGDGSGVQEARHVLDAGLARAVRLAAQRQGVSAASLFHLAWSLVLGRTTGRDDVVFGTVLFGRMQGGEGVERALGMFINTLPLRVRLGERSVQECLRQTHEGLSGLMHHEHATLSLAQRCSALEGGTPLFSTLLNYRYLVQDDGTSSAWEGLTALGGQERTNYPVTVSIDDLGEGFGIVMQASESIGAQRLCSYMGAAIQAVVGALERAPHSNAGALQILGETERTALERCGSRQPCPAHAVPLQHAIEEQARVRPGAKALVFDAHSLSYGELNAQANRLAHRLVALGVRPESRVGIAMQRSVEMVVGLLAILKAGGAYVPLDPDYPADRLAHMVEDSGIALVLTQAAVRERIPGAVALQVLEIDTLDLSAESDADPQVQVSADSLAYVIYTSGSTGRPKGAQLSHRNVARLLEATEAWFGFGPDDVWTLFHSYAFDFSVWEIFGALCTGGRLVVVPYWVSRSPQDFLALLRAERVTVLNQTPSAFGQLVHAVEQHEEGGSGLALRKVIFGGEALEPESLRPWFDRFGDQSPQLINMYGITETTVHVTYREITKTDLDGGRSPVGTAIPDLGLYVLDGSLNLLPQGVAGELFVAGAGLARGYLNRQGLSAERFIANPFTDDGSRLYRTGDLVRWNAQGELEYLGRVDQQVKIRGFRIELGEVQAQLLAQPEVREAVVLASQGPGGARLVAYVSLNEEVEDGLLKERLGQALPDYMVPSAIVVLDALPLTANGKVDRKALPEPELAGAQVYEAPQGDVEAMLAGIWEEVLELDRVGRSDNFFMLGGDSILSLQIVSRTYRAGWRITPRQLFERQTVAELAAVAEPADQRAAVAGTPSDGQRGRLVDFFDAQALAGLPFAQEDVEDVYPLTPTQEGMFFHAMEAPGTGLYVNQLGVDLSGVDAERLARAWSAMVQRHAMLRTAFVWQAGMQRPLQVVLRQATAKFVQHDWRGLDDAVERADRLGREELRRETDWMAPPLVRIHLIRISDTGFRLLWTQHHILTDGWSDSRLWGEWLQSYAGEQLPAQPPAYGDFLRWLQRQDAEAAKAFWQGELAGLEGPVLLADPQQRTGTDGYAKLFTRLDAQRTAALVGLAQRERVTMNTLVQAVWSLVLQRQAGSRQVVFGATVAGRPASLEGAEQMLGLFINTIPIAVSVRAGLSIGEYLRAVQSGNLRAREFEHSALADIQRWAGSAGRPLFDSIIVFENHPMDQTMKRLDQFGLEFGAVAGSGLTGYAMDLQVTVGEVLEIEYCYARQSFDEARVADMRQLVEHLLHQLLVLDADQPLGQLGWLGASQQAGMLALGRSESQAPPGPRSTAHALIAQQASARPEAIALRMGDAHMSYAQLDAQANRLARHLVELGVGPDKVVGVALERSMDMVVALLAVLKAGGAYVPLDIAYPSDRLAFMLQDSEAMLLISQSSVLPRLAALHVPTLRMEDVPYGRLEAGGLAPRCGADHLAYVIYTSGSTGLPKGVAVSHGPLAMHCLATAQIYGMTPASCELHFMSFSFDGAHERWLTPLCVGASLVLRDGELWTAEQSYQALQRHGVTTAAFPPAYLGEIADWAAPRDDVPEVELYVFGGEAMPKAAYDKVSTHLRPRWLINGYGPTETVVTPLIWRTGGDQRFECAYAPIGRPVGERSVYVLDEDMQLLPAGRVGELYIGGYGLARGYLGRSALTAERFIANPFDAQGGRLYRTGDLVRWMDDGNIEYIGRADHQVKIRGFRIELGEVEKAVRALAGVADAAVVVQEAASGRQLVAYLVLDGLAADNRAGQRMRQQLSERLPDYMVPAHCVSLPALPRLVSGKLDRHALPLPEADGARVFVPPSTDEARALAKVWQEVLGVDRVGETDNFFELGGDSLLSLKMHAKVRKLGNRRLDFKLRDLLQRPTIAGLLGLGAEQETRAAGLIALNAVCEGMPPLFCIHAGFGTIFDYQPLARALNGVRTVYAIACRSLSAPDHLDHSLEQMADDYCRMVRAVQPSGPYHLLGWSLGGSLVALMASRLEAQAQTLGLLGLVDPFVPEAGQTSSDDWWPDFLAFVGHLLPHADIDDVAEVHTISQPSADLLAGPLGRAAARAGAQLAEGSVPMEGADLAQTFMTALHLKRLSLQTERLRPVAGAAQLWWSEGRNASDRTRLQQQLQQDDVPGTEIEADHFSMLRDAGLLAQLLELLACEFEPG</sequence>
<dbReference type="PROSITE" id="PS50075">
    <property type="entry name" value="CARRIER"/>
    <property type="match status" value="4"/>
</dbReference>
<dbReference type="SUPFAM" id="SSF56801">
    <property type="entry name" value="Acetyl-CoA synthetase-like"/>
    <property type="match status" value="4"/>
</dbReference>
<dbReference type="SUPFAM" id="SSF52777">
    <property type="entry name" value="CoA-dependent acyltransferases"/>
    <property type="match status" value="8"/>
</dbReference>
<dbReference type="Pfam" id="PF00550">
    <property type="entry name" value="PP-binding"/>
    <property type="match status" value="4"/>
</dbReference>
<dbReference type="GO" id="GO:0031177">
    <property type="term" value="F:phosphopantetheine binding"/>
    <property type="evidence" value="ECO:0007669"/>
    <property type="project" value="TreeGrafter"/>
</dbReference>
<evidence type="ECO:0000313" key="7">
    <source>
        <dbReference type="Proteomes" id="UP001287445"/>
    </source>
</evidence>
<dbReference type="SUPFAM" id="SSF47336">
    <property type="entry name" value="ACP-like"/>
    <property type="match status" value="4"/>
</dbReference>
<evidence type="ECO:0000256" key="4">
    <source>
        <dbReference type="ARBA" id="ARBA00022553"/>
    </source>
</evidence>
<evidence type="ECO:0000256" key="3">
    <source>
        <dbReference type="ARBA" id="ARBA00022450"/>
    </source>
</evidence>
<dbReference type="InterPro" id="IPR020845">
    <property type="entry name" value="AMP-binding_CS"/>
</dbReference>
<name>A0AAJ2VB82_DELAC</name>
<proteinExistence type="inferred from homology"/>
<dbReference type="Pfam" id="PF00975">
    <property type="entry name" value="Thioesterase"/>
    <property type="match status" value="1"/>
</dbReference>
<dbReference type="FunFam" id="3.40.50.12780:FF:000012">
    <property type="entry name" value="Non-ribosomal peptide synthetase"/>
    <property type="match status" value="4"/>
</dbReference>
<dbReference type="CDD" id="cd19543">
    <property type="entry name" value="DCL_NRPS"/>
    <property type="match status" value="1"/>
</dbReference>
<dbReference type="Gene3D" id="3.40.50.1820">
    <property type="entry name" value="alpha/beta hydrolase"/>
    <property type="match status" value="1"/>
</dbReference>
<dbReference type="FunFam" id="3.30.300.30:FF:000010">
    <property type="entry name" value="Enterobactin synthetase component F"/>
    <property type="match status" value="4"/>
</dbReference>
<dbReference type="PROSITE" id="PS00012">
    <property type="entry name" value="PHOSPHOPANTETHEINE"/>
    <property type="match status" value="2"/>
</dbReference>
<organism evidence="6 7">
    <name type="scientific">Delftia acidovorans</name>
    <name type="common">Pseudomonas acidovorans</name>
    <name type="synonym">Comamonas acidovorans</name>
    <dbReference type="NCBI Taxonomy" id="80866"/>
    <lineage>
        <taxon>Bacteria</taxon>
        <taxon>Pseudomonadati</taxon>
        <taxon>Pseudomonadota</taxon>
        <taxon>Betaproteobacteria</taxon>
        <taxon>Burkholderiales</taxon>
        <taxon>Comamonadaceae</taxon>
        <taxon>Delftia</taxon>
    </lineage>
</organism>
<dbReference type="InterPro" id="IPR001031">
    <property type="entry name" value="Thioesterase"/>
</dbReference>
<dbReference type="InterPro" id="IPR023213">
    <property type="entry name" value="CAT-like_dom_sf"/>
</dbReference>
<dbReference type="InterPro" id="IPR000873">
    <property type="entry name" value="AMP-dep_synth/lig_dom"/>
</dbReference>
<dbReference type="NCBIfam" id="TIGR01733">
    <property type="entry name" value="AA-adenyl-dom"/>
    <property type="match status" value="4"/>
</dbReference>
<dbReference type="InterPro" id="IPR045851">
    <property type="entry name" value="AMP-bd_C_sf"/>
</dbReference>
<dbReference type="Gene3D" id="3.30.559.30">
    <property type="entry name" value="Nonribosomal peptide synthetase, condensation domain"/>
    <property type="match status" value="4"/>
</dbReference>
<dbReference type="CDD" id="cd19531">
    <property type="entry name" value="LCL_NRPS-like"/>
    <property type="match status" value="1"/>
</dbReference>
<dbReference type="PROSITE" id="PS00455">
    <property type="entry name" value="AMP_BINDING"/>
    <property type="match status" value="4"/>
</dbReference>
<dbReference type="Gene3D" id="2.30.38.10">
    <property type="entry name" value="Luciferase, Domain 3"/>
    <property type="match status" value="2"/>
</dbReference>
<dbReference type="InterPro" id="IPR029058">
    <property type="entry name" value="AB_hydrolase_fold"/>
</dbReference>
<dbReference type="Pfam" id="PF00501">
    <property type="entry name" value="AMP-binding"/>
    <property type="match status" value="4"/>
</dbReference>
<dbReference type="Pfam" id="PF13193">
    <property type="entry name" value="AMP-binding_C"/>
    <property type="match status" value="4"/>
</dbReference>
<evidence type="ECO:0000313" key="6">
    <source>
        <dbReference type="EMBL" id="MDX4955367.1"/>
    </source>
</evidence>
<dbReference type="InterPro" id="IPR006162">
    <property type="entry name" value="Ppantetheine_attach_site"/>
</dbReference>
<dbReference type="PANTHER" id="PTHR45527:SF1">
    <property type="entry name" value="FATTY ACID SYNTHASE"/>
    <property type="match status" value="1"/>
</dbReference>
<feature type="domain" description="Carrier" evidence="5">
    <location>
        <begin position="1010"/>
        <end position="1084"/>
    </location>
</feature>
<dbReference type="FunFam" id="3.40.50.980:FF:000001">
    <property type="entry name" value="Non-ribosomal peptide synthetase"/>
    <property type="match status" value="4"/>
</dbReference>
<comment type="caution">
    <text evidence="6">The sequence shown here is derived from an EMBL/GenBank/DDBJ whole genome shotgun (WGS) entry which is preliminary data.</text>
</comment>
<dbReference type="Gene3D" id="3.40.50.980">
    <property type="match status" value="4"/>
</dbReference>
<dbReference type="GO" id="GO:0044550">
    <property type="term" value="P:secondary metabolite biosynthetic process"/>
    <property type="evidence" value="ECO:0007669"/>
    <property type="project" value="UniProtKB-ARBA"/>
</dbReference>
<reference evidence="6" key="1">
    <citation type="submission" date="2023-11" db="EMBL/GenBank/DDBJ databases">
        <title>Identification and selenium tolerance of Delftia acidovorans R3-25.</title>
        <authorList>
            <person name="Zhang S."/>
            <person name="Liu Y."/>
            <person name="Guo Y."/>
        </authorList>
    </citation>
    <scope>NUCLEOTIDE SEQUENCE</scope>
    <source>
        <strain evidence="6">R3-25</strain>
    </source>
</reference>
<dbReference type="Gene3D" id="3.30.559.10">
    <property type="entry name" value="Chloramphenicol acetyltransferase-like domain"/>
    <property type="match status" value="4"/>
</dbReference>
<dbReference type="GO" id="GO:0003824">
    <property type="term" value="F:catalytic activity"/>
    <property type="evidence" value="ECO:0007669"/>
    <property type="project" value="InterPro"/>
</dbReference>
<dbReference type="CDD" id="cd05930">
    <property type="entry name" value="A_NRPS"/>
    <property type="match status" value="1"/>
</dbReference>
<dbReference type="SUPFAM" id="SSF53474">
    <property type="entry name" value="alpha/beta-Hydrolases"/>
    <property type="match status" value="1"/>
</dbReference>
<dbReference type="GO" id="GO:0005737">
    <property type="term" value="C:cytoplasm"/>
    <property type="evidence" value="ECO:0007669"/>
    <property type="project" value="TreeGrafter"/>
</dbReference>
<dbReference type="EMBL" id="JAWWMZ010000006">
    <property type="protein sequence ID" value="MDX4955367.1"/>
    <property type="molecule type" value="Genomic_DNA"/>
</dbReference>
<evidence type="ECO:0000259" key="5">
    <source>
        <dbReference type="PROSITE" id="PS50075"/>
    </source>
</evidence>
<evidence type="ECO:0000256" key="2">
    <source>
        <dbReference type="ARBA" id="ARBA00006432"/>
    </source>
</evidence>
<feature type="domain" description="Carrier" evidence="5">
    <location>
        <begin position="3178"/>
        <end position="3252"/>
    </location>
</feature>
<dbReference type="FunFam" id="2.30.38.10:FF:000001">
    <property type="entry name" value="Non-ribosomal peptide synthetase PvdI"/>
    <property type="match status" value="4"/>
</dbReference>
<dbReference type="NCBIfam" id="NF003417">
    <property type="entry name" value="PRK04813.1"/>
    <property type="match status" value="4"/>
</dbReference>
<comment type="cofactor">
    <cofactor evidence="1">
        <name>pantetheine 4'-phosphate</name>
        <dbReference type="ChEBI" id="CHEBI:47942"/>
    </cofactor>
</comment>
<gene>
    <name evidence="6" type="ORF">SGN30_18275</name>
</gene>
<dbReference type="InterPro" id="IPR009081">
    <property type="entry name" value="PP-bd_ACP"/>
</dbReference>
<dbReference type="Proteomes" id="UP001287445">
    <property type="component" value="Unassembled WGS sequence"/>
</dbReference>
<dbReference type="FunFam" id="3.40.50.980:FF:000002">
    <property type="entry name" value="Enterobactin synthetase component F"/>
    <property type="match status" value="3"/>
</dbReference>
<dbReference type="InterPro" id="IPR001242">
    <property type="entry name" value="Condensation_dom"/>
</dbReference>
<dbReference type="GO" id="GO:0043041">
    <property type="term" value="P:amino acid activation for nonribosomal peptide biosynthetic process"/>
    <property type="evidence" value="ECO:0007669"/>
    <property type="project" value="TreeGrafter"/>
</dbReference>
<dbReference type="InterPro" id="IPR025110">
    <property type="entry name" value="AMP-bd_C"/>
</dbReference>
<dbReference type="Pfam" id="PF00668">
    <property type="entry name" value="Condensation"/>
    <property type="match status" value="4"/>
</dbReference>
<comment type="similarity">
    <text evidence="2">Belongs to the ATP-dependent AMP-binding enzyme family.</text>
</comment>
<protein>
    <submittedName>
        <fullName evidence="6">Amino acid adenylation domain-containing protein</fullName>
    </submittedName>
</protein>
<evidence type="ECO:0000256" key="1">
    <source>
        <dbReference type="ARBA" id="ARBA00001957"/>
    </source>
</evidence>
<feature type="domain" description="Carrier" evidence="5">
    <location>
        <begin position="2095"/>
        <end position="2169"/>
    </location>
</feature>
<dbReference type="PANTHER" id="PTHR45527">
    <property type="entry name" value="NONRIBOSOMAL PEPTIDE SYNTHETASE"/>
    <property type="match status" value="1"/>
</dbReference>